<proteinExistence type="predicted"/>
<comment type="caution">
    <text evidence="1">The sequence shown here is derived from an EMBL/GenBank/DDBJ whole genome shotgun (WGS) entry which is preliminary data.</text>
</comment>
<dbReference type="EMBL" id="CM042011">
    <property type="protein sequence ID" value="KAI3767476.1"/>
    <property type="molecule type" value="Genomic_DNA"/>
</dbReference>
<name>A0ACB9F9G7_CICIN</name>
<reference evidence="2" key="1">
    <citation type="journal article" date="2022" name="Mol. Ecol. Resour.">
        <title>The genomes of chicory, endive, great burdock and yacon provide insights into Asteraceae palaeo-polyploidization history and plant inulin production.</title>
        <authorList>
            <person name="Fan W."/>
            <person name="Wang S."/>
            <person name="Wang H."/>
            <person name="Wang A."/>
            <person name="Jiang F."/>
            <person name="Liu H."/>
            <person name="Zhao H."/>
            <person name="Xu D."/>
            <person name="Zhang Y."/>
        </authorList>
    </citation>
    <scope>NUCLEOTIDE SEQUENCE [LARGE SCALE GENOMIC DNA]</scope>
    <source>
        <strain evidence="2">cv. Punajuju</strain>
    </source>
</reference>
<sequence>MARSYYLITNVLLLISLTFNTAARPINVVNSIDYADDTITGTIHILGLAAIKSGGGPSAGGKGHEFPTANSFGNIKNSGPSPGGKGHDFTHDNILGGIKNSGPSAGGKGH</sequence>
<accession>A0ACB9F9G7</accession>
<dbReference type="Proteomes" id="UP001055811">
    <property type="component" value="Linkage Group LG03"/>
</dbReference>
<protein>
    <submittedName>
        <fullName evidence="1">Uncharacterized protein</fullName>
    </submittedName>
</protein>
<gene>
    <name evidence="1" type="ORF">L2E82_17609</name>
</gene>
<organism evidence="1 2">
    <name type="scientific">Cichorium intybus</name>
    <name type="common">Chicory</name>
    <dbReference type="NCBI Taxonomy" id="13427"/>
    <lineage>
        <taxon>Eukaryota</taxon>
        <taxon>Viridiplantae</taxon>
        <taxon>Streptophyta</taxon>
        <taxon>Embryophyta</taxon>
        <taxon>Tracheophyta</taxon>
        <taxon>Spermatophyta</taxon>
        <taxon>Magnoliopsida</taxon>
        <taxon>eudicotyledons</taxon>
        <taxon>Gunneridae</taxon>
        <taxon>Pentapetalae</taxon>
        <taxon>asterids</taxon>
        <taxon>campanulids</taxon>
        <taxon>Asterales</taxon>
        <taxon>Asteraceae</taxon>
        <taxon>Cichorioideae</taxon>
        <taxon>Cichorieae</taxon>
        <taxon>Cichoriinae</taxon>
        <taxon>Cichorium</taxon>
    </lineage>
</organism>
<keyword evidence="2" id="KW-1185">Reference proteome</keyword>
<evidence type="ECO:0000313" key="1">
    <source>
        <dbReference type="EMBL" id="KAI3767476.1"/>
    </source>
</evidence>
<evidence type="ECO:0000313" key="2">
    <source>
        <dbReference type="Proteomes" id="UP001055811"/>
    </source>
</evidence>
<reference evidence="1 2" key="2">
    <citation type="journal article" date="2022" name="Mol. Ecol. Resour.">
        <title>The genomes of chicory, endive, great burdock and yacon provide insights into Asteraceae paleo-polyploidization history and plant inulin production.</title>
        <authorList>
            <person name="Fan W."/>
            <person name="Wang S."/>
            <person name="Wang H."/>
            <person name="Wang A."/>
            <person name="Jiang F."/>
            <person name="Liu H."/>
            <person name="Zhao H."/>
            <person name="Xu D."/>
            <person name="Zhang Y."/>
        </authorList>
    </citation>
    <scope>NUCLEOTIDE SEQUENCE [LARGE SCALE GENOMIC DNA]</scope>
    <source>
        <strain evidence="2">cv. Punajuju</strain>
        <tissue evidence="1">Leaves</tissue>
    </source>
</reference>